<accession>A0A4S8S598</accession>
<dbReference type="InterPro" id="IPR019791">
    <property type="entry name" value="Haem_peroxidase_animal"/>
</dbReference>
<keyword evidence="1 6" id="KW-0349">Heme</keyword>
<evidence type="ECO:0000256" key="4">
    <source>
        <dbReference type="ARBA" id="ARBA00023002"/>
    </source>
</evidence>
<evidence type="ECO:0000256" key="6">
    <source>
        <dbReference type="PIRSR" id="PIRSR619791-2"/>
    </source>
</evidence>
<proteinExistence type="predicted"/>
<evidence type="ECO:0000256" key="3">
    <source>
        <dbReference type="ARBA" id="ARBA00022964"/>
    </source>
</evidence>
<evidence type="ECO:0000256" key="5">
    <source>
        <dbReference type="ARBA" id="ARBA00023004"/>
    </source>
</evidence>
<sequence length="694" mass="78057">MASVFPSLEGLLDKVKSHMGTDLIEKPEPLLSKALERFELLLDVNGTGDNTTVNAERSKSTNWGLILKDALEFLQSHKELIQDGRGQASRVAEDLGVLIDIAHTKASKDGVDDKSYLMERVIQLATSLPNDSELQSKLTGTIVKGYWDTLQHPPLVYLGDENEYRTADGSNNNYFSPKLGMAGTPYARSVVSTTMDRQYPDPSEVFDKLLARDDPPQEHPNKVSSMLFYMATIIIHDIFRTGDDSKDNPNPNYNVSSTSSYLDLAPLYGNSIEEQKAVRTMKDGMLKPDTFHEHRLLGFPPGVSAYLITFNRFHNYVAGELKCINEGGRFTLNPRYGNDAERQLDHDLFNVARLITCGMYVNIILGDYVRTILNMNYAPDSTWALDPRESFSDDFAPGTFPLGVGNQCSVEFNLIYRWHSTVSARDEKWSEEFFEKVFPGRDVSKLPLREFLAGLATWREELMKQKPEDRTFGDLKRDKDGHFDSTELAKIIAESTNDCSAAFGARQTPLVLKLITILGMHQARGWHVGTLNELRKFMQLTPHKSFRDINSDPDVQAALESLYKDPDLVEMYPGVVFEESKKPVYPGSGLCAGFTITRAILSDAVALTRGDRFYTLGWTPTVMTSWGFDLIKPNGPQDKLARGGKLHHLLDVAFPGFYKEKSVWKLFPMTTPDEIERIFTNQGVGDQYDFSSPL</sequence>
<dbReference type="Proteomes" id="UP000304951">
    <property type="component" value="Unassembled WGS sequence"/>
</dbReference>
<dbReference type="AlphaFoldDB" id="A0A4S8S598"/>
<dbReference type="GO" id="GO:0020037">
    <property type="term" value="F:heme binding"/>
    <property type="evidence" value="ECO:0007669"/>
    <property type="project" value="InterPro"/>
</dbReference>
<protein>
    <recommendedName>
        <fullName evidence="9">Heme peroxidase</fullName>
    </recommendedName>
</protein>
<evidence type="ECO:0008006" key="9">
    <source>
        <dbReference type="Google" id="ProtNLM"/>
    </source>
</evidence>
<comment type="caution">
    <text evidence="7">The sequence shown here is derived from an EMBL/GenBank/DDBJ whole genome shotgun (WGS) entry which is preliminary data.</text>
</comment>
<name>A0A4S8S598_AURPU</name>
<dbReference type="GO" id="GO:0046872">
    <property type="term" value="F:metal ion binding"/>
    <property type="evidence" value="ECO:0007669"/>
    <property type="project" value="UniProtKB-KW"/>
</dbReference>
<dbReference type="InterPro" id="IPR010255">
    <property type="entry name" value="Haem_peroxidase_sf"/>
</dbReference>
<organism evidence="7 8">
    <name type="scientific">Aureobasidium pullulans</name>
    <name type="common">Black yeast</name>
    <name type="synonym">Pullularia pullulans</name>
    <dbReference type="NCBI Taxonomy" id="5580"/>
    <lineage>
        <taxon>Eukaryota</taxon>
        <taxon>Fungi</taxon>
        <taxon>Dikarya</taxon>
        <taxon>Ascomycota</taxon>
        <taxon>Pezizomycotina</taxon>
        <taxon>Dothideomycetes</taxon>
        <taxon>Dothideomycetidae</taxon>
        <taxon>Dothideales</taxon>
        <taxon>Saccotheciaceae</taxon>
        <taxon>Aureobasidium</taxon>
    </lineage>
</organism>
<dbReference type="Gene3D" id="1.10.640.10">
    <property type="entry name" value="Haem peroxidase domain superfamily, animal type"/>
    <property type="match status" value="1"/>
</dbReference>
<dbReference type="PRINTS" id="PR00457">
    <property type="entry name" value="ANPEROXIDASE"/>
</dbReference>
<evidence type="ECO:0000256" key="2">
    <source>
        <dbReference type="ARBA" id="ARBA00022723"/>
    </source>
</evidence>
<evidence type="ECO:0000313" key="7">
    <source>
        <dbReference type="EMBL" id="THV65302.1"/>
    </source>
</evidence>
<dbReference type="InterPro" id="IPR050783">
    <property type="entry name" value="Oxylipin_biosynth_metab"/>
</dbReference>
<reference evidence="7 8" key="1">
    <citation type="submission" date="2018-10" db="EMBL/GenBank/DDBJ databases">
        <title>Fifty Aureobasidium pullulans genomes reveal a recombining polyextremotolerant generalist.</title>
        <authorList>
            <person name="Gostincar C."/>
            <person name="Turk M."/>
            <person name="Zajc J."/>
            <person name="Gunde-Cimerman N."/>
        </authorList>
    </citation>
    <scope>NUCLEOTIDE SEQUENCE [LARGE SCALE GENOMIC DNA]</scope>
    <source>
        <strain evidence="7 8">EXF-11900</strain>
    </source>
</reference>
<feature type="binding site" description="axial binding residue" evidence="6">
    <location>
        <position position="419"/>
    </location>
    <ligand>
        <name>heme b</name>
        <dbReference type="ChEBI" id="CHEBI:60344"/>
    </ligand>
    <ligandPart>
        <name>Fe</name>
        <dbReference type="ChEBI" id="CHEBI:18248"/>
    </ligandPart>
</feature>
<keyword evidence="4" id="KW-0560">Oxidoreductase</keyword>
<dbReference type="InterPro" id="IPR037120">
    <property type="entry name" value="Haem_peroxidase_sf_animal"/>
</dbReference>
<dbReference type="PANTHER" id="PTHR11903:SF37">
    <property type="entry name" value="PSI-PRODUCING OXYGENASE A"/>
    <property type="match status" value="1"/>
</dbReference>
<dbReference type="InterPro" id="IPR034812">
    <property type="entry name" value="Ppo-like_N"/>
</dbReference>
<gene>
    <name evidence="7" type="ORF">D6D28_09201</name>
</gene>
<dbReference type="Pfam" id="PF03098">
    <property type="entry name" value="An_peroxidase"/>
    <property type="match status" value="2"/>
</dbReference>
<keyword evidence="5 6" id="KW-0408">Iron</keyword>
<dbReference type="PROSITE" id="PS50292">
    <property type="entry name" value="PEROXIDASE_3"/>
    <property type="match status" value="1"/>
</dbReference>
<evidence type="ECO:0000313" key="8">
    <source>
        <dbReference type="Proteomes" id="UP000304951"/>
    </source>
</evidence>
<keyword evidence="3" id="KW-0223">Dioxygenase</keyword>
<evidence type="ECO:0000256" key="1">
    <source>
        <dbReference type="ARBA" id="ARBA00022617"/>
    </source>
</evidence>
<dbReference type="EMBL" id="QZAF01000678">
    <property type="protein sequence ID" value="THV65302.1"/>
    <property type="molecule type" value="Genomic_DNA"/>
</dbReference>
<dbReference type="GO" id="GO:0004601">
    <property type="term" value="F:peroxidase activity"/>
    <property type="evidence" value="ECO:0007669"/>
    <property type="project" value="InterPro"/>
</dbReference>
<dbReference type="GO" id="GO:0006631">
    <property type="term" value="P:fatty acid metabolic process"/>
    <property type="evidence" value="ECO:0007669"/>
    <property type="project" value="UniProtKB-ARBA"/>
</dbReference>
<dbReference type="PANTHER" id="PTHR11903">
    <property type="entry name" value="PROSTAGLANDIN G/H SYNTHASE"/>
    <property type="match status" value="1"/>
</dbReference>
<dbReference type="CDD" id="cd09817">
    <property type="entry name" value="linoleate_diol_synthase_like"/>
    <property type="match status" value="1"/>
</dbReference>
<dbReference type="SUPFAM" id="SSF48113">
    <property type="entry name" value="Heme-dependent peroxidases"/>
    <property type="match status" value="1"/>
</dbReference>
<dbReference type="GO" id="GO:0006979">
    <property type="term" value="P:response to oxidative stress"/>
    <property type="evidence" value="ECO:0007669"/>
    <property type="project" value="InterPro"/>
</dbReference>
<dbReference type="GO" id="GO:0051213">
    <property type="term" value="F:dioxygenase activity"/>
    <property type="evidence" value="ECO:0007669"/>
    <property type="project" value="UniProtKB-KW"/>
</dbReference>
<keyword evidence="2 6" id="KW-0479">Metal-binding</keyword>